<protein>
    <recommendedName>
        <fullName evidence="2 3">Single-stranded DNA-binding protein</fullName>
    </recommendedName>
</protein>
<dbReference type="InterPro" id="IPR011344">
    <property type="entry name" value="ssDNA-bd"/>
</dbReference>
<dbReference type="Gene3D" id="2.40.50.140">
    <property type="entry name" value="Nucleic acid-binding proteins"/>
    <property type="match status" value="1"/>
</dbReference>
<evidence type="ECO:0000313" key="6">
    <source>
        <dbReference type="Proteomes" id="UP000009309"/>
    </source>
</evidence>
<dbReference type="RefSeq" id="WP_009280949.1">
    <property type="nucleotide sequence ID" value="NZ_CAIT01000005.1"/>
</dbReference>
<dbReference type="EMBL" id="CAIT01000005">
    <property type="protein sequence ID" value="CCH52365.1"/>
    <property type="molecule type" value="Genomic_DNA"/>
</dbReference>
<organism evidence="5 6">
    <name type="scientific">Fibrisoma limi BUZ 3</name>
    <dbReference type="NCBI Taxonomy" id="1185876"/>
    <lineage>
        <taxon>Bacteria</taxon>
        <taxon>Pseudomonadati</taxon>
        <taxon>Bacteroidota</taxon>
        <taxon>Cytophagia</taxon>
        <taxon>Cytophagales</taxon>
        <taxon>Spirosomataceae</taxon>
        <taxon>Fibrisoma</taxon>
    </lineage>
</organism>
<dbReference type="PIRSF" id="PIRSF002070">
    <property type="entry name" value="SSB"/>
    <property type="match status" value="1"/>
</dbReference>
<evidence type="ECO:0000256" key="3">
    <source>
        <dbReference type="RuleBase" id="RU000524"/>
    </source>
</evidence>
<proteinExistence type="predicted"/>
<dbReference type="Proteomes" id="UP000009309">
    <property type="component" value="Unassembled WGS sequence"/>
</dbReference>
<keyword evidence="1 2" id="KW-0238">DNA-binding</keyword>
<evidence type="ECO:0000256" key="4">
    <source>
        <dbReference type="SAM" id="MobiDB-lite"/>
    </source>
</evidence>
<dbReference type="AlphaFoldDB" id="I2GEP0"/>
<accession>I2GEP0</accession>
<dbReference type="NCBIfam" id="TIGR00621">
    <property type="entry name" value="ssb"/>
    <property type="match status" value="1"/>
</dbReference>
<dbReference type="OrthoDB" id="957856at2"/>
<dbReference type="eggNOG" id="COG0629">
    <property type="taxonomic scope" value="Bacteria"/>
</dbReference>
<dbReference type="CDD" id="cd04496">
    <property type="entry name" value="SSB_OBF"/>
    <property type="match status" value="1"/>
</dbReference>
<sequence>MQQLQIIGRLGQDAVTRESNGRKFVSFSVAVDDDYKDQNGQKVERTNWYDCTTEQLAVAQYLTKGTLVFAQGKPRIDQYTKDGKVYATCRLNASKIQLLSKPQDQPTTQQPAPALVTAEEKDLPF</sequence>
<dbReference type="SUPFAM" id="SSF50249">
    <property type="entry name" value="Nucleic acid-binding proteins"/>
    <property type="match status" value="1"/>
</dbReference>
<dbReference type="InterPro" id="IPR000424">
    <property type="entry name" value="Primosome_PriB/ssb"/>
</dbReference>
<dbReference type="GO" id="GO:0003697">
    <property type="term" value="F:single-stranded DNA binding"/>
    <property type="evidence" value="ECO:0007669"/>
    <property type="project" value="InterPro"/>
</dbReference>
<keyword evidence="6" id="KW-1185">Reference proteome</keyword>
<dbReference type="STRING" id="1185876.BN8_01361"/>
<feature type="compositionally biased region" description="Low complexity" evidence="4">
    <location>
        <begin position="102"/>
        <end position="114"/>
    </location>
</feature>
<dbReference type="InterPro" id="IPR012340">
    <property type="entry name" value="NA-bd_OB-fold"/>
</dbReference>
<dbReference type="PROSITE" id="PS50935">
    <property type="entry name" value="SSB"/>
    <property type="match status" value="1"/>
</dbReference>
<evidence type="ECO:0000256" key="1">
    <source>
        <dbReference type="ARBA" id="ARBA00023125"/>
    </source>
</evidence>
<dbReference type="Pfam" id="PF00436">
    <property type="entry name" value="SSB"/>
    <property type="match status" value="1"/>
</dbReference>
<name>I2GEP0_9BACT</name>
<comment type="caution">
    <text evidence="5">The sequence shown here is derived from an EMBL/GenBank/DDBJ whole genome shotgun (WGS) entry which is preliminary data.</text>
</comment>
<feature type="region of interest" description="Disordered" evidence="4">
    <location>
        <begin position="100"/>
        <end position="125"/>
    </location>
</feature>
<dbReference type="GO" id="GO:0006260">
    <property type="term" value="P:DNA replication"/>
    <property type="evidence" value="ECO:0007669"/>
    <property type="project" value="InterPro"/>
</dbReference>
<evidence type="ECO:0000256" key="2">
    <source>
        <dbReference type="PIRNR" id="PIRNR002070"/>
    </source>
</evidence>
<gene>
    <name evidence="5" type="ORF">BN8_01361</name>
</gene>
<evidence type="ECO:0000313" key="5">
    <source>
        <dbReference type="EMBL" id="CCH52365.1"/>
    </source>
</evidence>
<reference evidence="5 6" key="1">
    <citation type="journal article" date="2012" name="J. Bacteriol.">
        <title>Genome Sequence of the Filamentous Bacterium Fibrisoma limi BUZ 3T.</title>
        <authorList>
            <person name="Filippini M."/>
            <person name="Qi W."/>
            <person name="Jaenicke S."/>
            <person name="Goesmann A."/>
            <person name="Smits T.H."/>
            <person name="Bagheri H.C."/>
        </authorList>
    </citation>
    <scope>NUCLEOTIDE SEQUENCE [LARGE SCALE GENOMIC DNA]</scope>
    <source>
        <strain evidence="6">BUZ 3T</strain>
    </source>
</reference>